<reference evidence="1 2" key="2">
    <citation type="submission" date="2020-05" db="EMBL/GenBank/DDBJ databases">
        <title>Draft genome sequence of Desulfovibrio sp. strainFSS-1.</title>
        <authorList>
            <person name="Shimoshige H."/>
            <person name="Kobayashi H."/>
            <person name="Maekawa T."/>
        </authorList>
    </citation>
    <scope>NUCLEOTIDE SEQUENCE [LARGE SCALE GENOMIC DNA]</scope>
    <source>
        <strain evidence="1 2">SIID29052-01</strain>
    </source>
</reference>
<name>A0A6V8LZ63_9BACT</name>
<organism evidence="1 2">
    <name type="scientific">Fundidesulfovibrio magnetotacticus</name>
    <dbReference type="NCBI Taxonomy" id="2730080"/>
    <lineage>
        <taxon>Bacteria</taxon>
        <taxon>Pseudomonadati</taxon>
        <taxon>Thermodesulfobacteriota</taxon>
        <taxon>Desulfovibrionia</taxon>
        <taxon>Desulfovibrionales</taxon>
        <taxon>Desulfovibrionaceae</taxon>
        <taxon>Fundidesulfovibrio</taxon>
    </lineage>
</organism>
<comment type="caution">
    <text evidence="1">The sequence shown here is derived from an EMBL/GenBank/DDBJ whole genome shotgun (WGS) entry which is preliminary data.</text>
</comment>
<dbReference type="Proteomes" id="UP000494245">
    <property type="component" value="Unassembled WGS sequence"/>
</dbReference>
<reference evidence="1 2" key="1">
    <citation type="submission" date="2020-04" db="EMBL/GenBank/DDBJ databases">
        <authorList>
            <consortium name="Desulfovibrio sp. FSS-1 genome sequencing consortium"/>
            <person name="Shimoshige H."/>
            <person name="Kobayashi H."/>
            <person name="Maekawa T."/>
        </authorList>
    </citation>
    <scope>NUCLEOTIDE SEQUENCE [LARGE SCALE GENOMIC DNA]</scope>
    <source>
        <strain evidence="1 2">SIID29052-01</strain>
    </source>
</reference>
<keyword evidence="2" id="KW-1185">Reference proteome</keyword>
<protein>
    <recommendedName>
        <fullName evidence="3">DUF1653 domain-containing protein</fullName>
    </recommendedName>
</protein>
<evidence type="ECO:0000313" key="2">
    <source>
        <dbReference type="Proteomes" id="UP000494245"/>
    </source>
</evidence>
<evidence type="ECO:0000313" key="1">
    <source>
        <dbReference type="EMBL" id="GFK95076.1"/>
    </source>
</evidence>
<dbReference type="AlphaFoldDB" id="A0A6V8LZ63"/>
<proteinExistence type="predicted"/>
<dbReference type="EMBL" id="BLTE01000014">
    <property type="protein sequence ID" value="GFK95076.1"/>
    <property type="molecule type" value="Genomic_DNA"/>
</dbReference>
<evidence type="ECO:0008006" key="3">
    <source>
        <dbReference type="Google" id="ProtNLM"/>
    </source>
</evidence>
<accession>A0A6V8LZ63</accession>
<gene>
    <name evidence="1" type="ORF">NNJEOMEG_02929</name>
</gene>
<dbReference type="RefSeq" id="WP_173085777.1">
    <property type="nucleotide sequence ID" value="NZ_BLTE01000014.1"/>
</dbReference>
<sequence length="68" mass="7750">MHSLYRNRKNGKLYRVLHLAVDCTNARDGRPVVVYCPQDRPDFVCTRDRDEFEAKFDPGPDTTGHGAA</sequence>